<sequence>MSDGFLSRWSRRKRDEARRPAEAPEPPAADLAAESSEEGEGLTPEELAALPSLDTLTAATDLAPFLRAGVPPVLRNAALRRMWSVDPTIRDFVSEAREYAYDWNTPGGVPGTGGLIPAEEVRAMVERVFGGQPAAAEPDDPDAPASSPRERGEGSADLAVGAASGEPGGRGEAVVPDEAPSETPSQPRSGCASAHVIPDEGDDVLSPPTGRGDNPALPFARTASSPLGDATTPDRRQPDPEPAPDPRERPRLRRHGGATPI</sequence>
<feature type="compositionally biased region" description="Basic and acidic residues" evidence="1">
    <location>
        <begin position="232"/>
        <end position="249"/>
    </location>
</feature>
<dbReference type="EMBL" id="AP024145">
    <property type="protein sequence ID" value="BCM85745.1"/>
    <property type="molecule type" value="Genomic_DNA"/>
</dbReference>
<dbReference type="RefSeq" id="WP_207178688.1">
    <property type="nucleotide sequence ID" value="NZ_AP024145.1"/>
</dbReference>
<reference evidence="2" key="1">
    <citation type="submission" date="2020-11" db="EMBL/GenBank/DDBJ databases">
        <title>Complete genome sequence of a novel pathogenic Methylobacterium strain isolated from rice in Vietnam.</title>
        <authorList>
            <person name="Lai K."/>
            <person name="Okazaki S."/>
            <person name="Higashi K."/>
            <person name="Mori H."/>
            <person name="Toyoda A."/>
            <person name="Kurokawa K."/>
        </authorList>
    </citation>
    <scope>NUCLEOTIDE SEQUENCE</scope>
    <source>
        <strain evidence="2">VL1</strain>
    </source>
</reference>
<dbReference type="AlphaFoldDB" id="A0A8H9C8V3"/>
<gene>
    <name evidence="2" type="ORF">mvi_42060</name>
</gene>
<feature type="compositionally biased region" description="Basic residues" evidence="1">
    <location>
        <begin position="250"/>
        <end position="261"/>
    </location>
</feature>
<dbReference type="Proteomes" id="UP000663508">
    <property type="component" value="Chromosome"/>
</dbReference>
<evidence type="ECO:0000313" key="2">
    <source>
        <dbReference type="EMBL" id="BCM85745.1"/>
    </source>
</evidence>
<evidence type="ECO:0008006" key="4">
    <source>
        <dbReference type="Google" id="ProtNLM"/>
    </source>
</evidence>
<protein>
    <recommendedName>
        <fullName evidence="4">DUF3306 domain-containing protein</fullName>
    </recommendedName>
</protein>
<name>A0A8H9C8V3_9HYPH</name>
<feature type="compositionally biased region" description="Basic and acidic residues" evidence="1">
    <location>
        <begin position="13"/>
        <end position="22"/>
    </location>
</feature>
<proteinExistence type="predicted"/>
<evidence type="ECO:0000256" key="1">
    <source>
        <dbReference type="SAM" id="MobiDB-lite"/>
    </source>
</evidence>
<dbReference type="Pfam" id="PF11748">
    <property type="entry name" value="DUF3306"/>
    <property type="match status" value="1"/>
</dbReference>
<organism evidence="2 3">
    <name type="scientific">Methylobacterium indicum</name>
    <dbReference type="NCBI Taxonomy" id="1775910"/>
    <lineage>
        <taxon>Bacteria</taxon>
        <taxon>Pseudomonadati</taxon>
        <taxon>Pseudomonadota</taxon>
        <taxon>Alphaproteobacteria</taxon>
        <taxon>Hyphomicrobiales</taxon>
        <taxon>Methylobacteriaceae</taxon>
        <taxon>Methylobacterium</taxon>
    </lineage>
</organism>
<dbReference type="KEGG" id="mind:mvi_42060"/>
<accession>A0A8H9C8V3</accession>
<feature type="region of interest" description="Disordered" evidence="1">
    <location>
        <begin position="1"/>
        <end position="44"/>
    </location>
</feature>
<evidence type="ECO:0000313" key="3">
    <source>
        <dbReference type="Proteomes" id="UP000663508"/>
    </source>
</evidence>
<feature type="region of interest" description="Disordered" evidence="1">
    <location>
        <begin position="127"/>
        <end position="261"/>
    </location>
</feature>
<dbReference type="InterPro" id="IPR021735">
    <property type="entry name" value="DUF3306"/>
</dbReference>